<dbReference type="EMBL" id="UYRT01089555">
    <property type="protein sequence ID" value="VDN35058.1"/>
    <property type="molecule type" value="Genomic_DNA"/>
</dbReference>
<feature type="region of interest" description="Disordered" evidence="1">
    <location>
        <begin position="1"/>
        <end position="36"/>
    </location>
</feature>
<name>A0A183EGA4_9BILA</name>
<dbReference type="AlphaFoldDB" id="A0A183EGA4"/>
<evidence type="ECO:0000313" key="4">
    <source>
        <dbReference type="WBParaSite" id="GPUH_0002002001-mRNA-1"/>
    </source>
</evidence>
<keyword evidence="3" id="KW-1185">Reference proteome</keyword>
<dbReference type="WBParaSite" id="GPUH_0002002001-mRNA-1">
    <property type="protein sequence ID" value="GPUH_0002002001-mRNA-1"/>
    <property type="gene ID" value="GPUH_0002002001"/>
</dbReference>
<organism evidence="4">
    <name type="scientific">Gongylonema pulchrum</name>
    <dbReference type="NCBI Taxonomy" id="637853"/>
    <lineage>
        <taxon>Eukaryota</taxon>
        <taxon>Metazoa</taxon>
        <taxon>Ecdysozoa</taxon>
        <taxon>Nematoda</taxon>
        <taxon>Chromadorea</taxon>
        <taxon>Rhabditida</taxon>
        <taxon>Spirurina</taxon>
        <taxon>Spiruromorpha</taxon>
        <taxon>Spiruroidea</taxon>
        <taxon>Gongylonematidae</taxon>
        <taxon>Gongylonema</taxon>
    </lineage>
</organism>
<proteinExistence type="predicted"/>
<feature type="compositionally biased region" description="Polar residues" evidence="1">
    <location>
        <begin position="7"/>
        <end position="19"/>
    </location>
</feature>
<evidence type="ECO:0000256" key="1">
    <source>
        <dbReference type="SAM" id="MobiDB-lite"/>
    </source>
</evidence>
<sequence length="73" mass="8140">MDVVLTSAESTVGDTTSTSNEKRKKKPLSKSRSTVGDDDQIEYKAGWVVRKCLFDRDGKRSNSCQHFGVLLMT</sequence>
<protein>
    <submittedName>
        <fullName evidence="2 4">Uncharacterized protein</fullName>
    </submittedName>
</protein>
<evidence type="ECO:0000313" key="3">
    <source>
        <dbReference type="Proteomes" id="UP000271098"/>
    </source>
</evidence>
<gene>
    <name evidence="2" type="ORF">GPUH_LOCUS19993</name>
</gene>
<accession>A0A183EGA4</accession>
<dbReference type="Proteomes" id="UP000271098">
    <property type="component" value="Unassembled WGS sequence"/>
</dbReference>
<reference evidence="4" key="1">
    <citation type="submission" date="2016-06" db="UniProtKB">
        <authorList>
            <consortium name="WormBaseParasite"/>
        </authorList>
    </citation>
    <scope>IDENTIFICATION</scope>
</reference>
<reference evidence="2 3" key="2">
    <citation type="submission" date="2018-11" db="EMBL/GenBank/DDBJ databases">
        <authorList>
            <consortium name="Pathogen Informatics"/>
        </authorList>
    </citation>
    <scope>NUCLEOTIDE SEQUENCE [LARGE SCALE GENOMIC DNA]</scope>
</reference>
<evidence type="ECO:0000313" key="2">
    <source>
        <dbReference type="EMBL" id="VDN35058.1"/>
    </source>
</evidence>